<dbReference type="AlphaFoldDB" id="A0A0P1HET7"/>
<dbReference type="Proteomes" id="UP000051681">
    <property type="component" value="Unassembled WGS sequence"/>
</dbReference>
<organism evidence="1 2">
    <name type="scientific">Thalassovita mediterranea</name>
    <dbReference type="NCBI Taxonomy" id="340021"/>
    <lineage>
        <taxon>Bacteria</taxon>
        <taxon>Pseudomonadati</taxon>
        <taxon>Pseudomonadota</taxon>
        <taxon>Alphaproteobacteria</taxon>
        <taxon>Rhodobacterales</taxon>
        <taxon>Roseobacteraceae</taxon>
        <taxon>Thalassovita</taxon>
    </lineage>
</organism>
<sequence>MSLAAYVRSELGAKVDLNLVTMTILSTLYTRKDGELIRESIKDSVIYGVKHRRRCMYPVPKGPMTFFVATQEATVVPS</sequence>
<name>A0A0P1HET7_9RHOB</name>
<dbReference type="EMBL" id="CYSF01000015">
    <property type="protein sequence ID" value="CUH85501.1"/>
    <property type="molecule type" value="Genomic_DNA"/>
</dbReference>
<reference evidence="1 2" key="1">
    <citation type="submission" date="2015-09" db="EMBL/GenBank/DDBJ databases">
        <authorList>
            <consortium name="Swine Surveillance"/>
        </authorList>
    </citation>
    <scope>NUCLEOTIDE SEQUENCE [LARGE SCALE GENOMIC DNA]</scope>
    <source>
        <strain evidence="1 2">CECT 8383</strain>
    </source>
</reference>
<gene>
    <name evidence="1" type="ORF">TM5383_02735</name>
</gene>
<evidence type="ECO:0000313" key="1">
    <source>
        <dbReference type="EMBL" id="CUH85501.1"/>
    </source>
</evidence>
<evidence type="ECO:0000313" key="2">
    <source>
        <dbReference type="Proteomes" id="UP000051681"/>
    </source>
</evidence>
<proteinExistence type="predicted"/>
<accession>A0A0P1HET7</accession>
<keyword evidence="2" id="KW-1185">Reference proteome</keyword>
<protein>
    <submittedName>
        <fullName evidence="1">Uncharacterized protein</fullName>
    </submittedName>
</protein>